<keyword evidence="2" id="KW-1185">Reference proteome</keyword>
<evidence type="ECO:0000313" key="2">
    <source>
        <dbReference type="Proteomes" id="UP000095552"/>
    </source>
</evidence>
<organism evidence="1 2">
    <name type="scientific">Roseivirga misakiensis</name>
    <dbReference type="NCBI Taxonomy" id="1563681"/>
    <lineage>
        <taxon>Bacteria</taxon>
        <taxon>Pseudomonadati</taxon>
        <taxon>Bacteroidota</taxon>
        <taxon>Cytophagia</taxon>
        <taxon>Cytophagales</taxon>
        <taxon>Roseivirgaceae</taxon>
        <taxon>Roseivirga</taxon>
    </lineage>
</organism>
<name>A0A1E5SYF7_9BACT</name>
<evidence type="ECO:0000313" key="1">
    <source>
        <dbReference type="EMBL" id="OEK04163.1"/>
    </source>
</evidence>
<comment type="caution">
    <text evidence="1">The sequence shown here is derived from an EMBL/GenBank/DDBJ whole genome shotgun (WGS) entry which is preliminary data.</text>
</comment>
<reference evidence="1 2" key="1">
    <citation type="submission" date="2016-08" db="EMBL/GenBank/DDBJ databases">
        <title>Draft genome of Fabibacter sp. strain SK-8.</title>
        <authorList>
            <person name="Wong S.-K."/>
            <person name="Hamasaki K."/>
            <person name="Yoshizawa S."/>
        </authorList>
    </citation>
    <scope>NUCLEOTIDE SEQUENCE [LARGE SCALE GENOMIC DNA]</scope>
    <source>
        <strain evidence="1 2">SK-8</strain>
    </source>
</reference>
<accession>A0A1E5SYF7</accession>
<dbReference type="AlphaFoldDB" id="A0A1E5SYF7"/>
<dbReference type="EMBL" id="MDGQ01000005">
    <property type="protein sequence ID" value="OEK04163.1"/>
    <property type="molecule type" value="Genomic_DNA"/>
</dbReference>
<dbReference type="Proteomes" id="UP000095552">
    <property type="component" value="Unassembled WGS sequence"/>
</dbReference>
<proteinExistence type="predicted"/>
<gene>
    <name evidence="1" type="ORF">BFP71_11800</name>
</gene>
<sequence>MEISKVTLDNFLKKWDGAPLINNIKGTEATHKSGEGITFTITATNARILMNTQNRFFRNGDSEIMKLFYSSQIIELQKERLLTALEEFLEDFNSYLPLLSEEEQFKVVFDVKDEEIKKDGKVIPAAKGSDQRTYQLVAKWNVEDLENFKNGKLSADQFNEKITVEKE</sequence>
<dbReference type="STRING" id="1563681.BFP71_11800"/>
<protein>
    <submittedName>
        <fullName evidence="1">Uncharacterized protein</fullName>
    </submittedName>
</protein>